<dbReference type="EMBL" id="JACIEW010000005">
    <property type="protein sequence ID" value="MBB4052704.1"/>
    <property type="molecule type" value="Genomic_DNA"/>
</dbReference>
<reference evidence="2 3" key="1">
    <citation type="submission" date="2020-08" db="EMBL/GenBank/DDBJ databases">
        <title>Genomic Encyclopedia of Type Strains, Phase IV (KMG-IV): sequencing the most valuable type-strain genomes for metagenomic binning, comparative biology and taxonomic classification.</title>
        <authorList>
            <person name="Goeker M."/>
        </authorList>
    </citation>
    <scope>NUCLEOTIDE SEQUENCE [LARGE SCALE GENOMIC DNA]</scope>
    <source>
        <strain evidence="2 3">DSM 23447</strain>
    </source>
</reference>
<keyword evidence="1" id="KW-0472">Membrane</keyword>
<dbReference type="RefSeq" id="WP_183311418.1">
    <property type="nucleotide sequence ID" value="NZ_JACIEW010000005.1"/>
</dbReference>
<feature type="transmembrane region" description="Helical" evidence="1">
    <location>
        <begin position="133"/>
        <end position="153"/>
    </location>
</feature>
<comment type="caution">
    <text evidence="2">The sequence shown here is derived from an EMBL/GenBank/DDBJ whole genome shotgun (WGS) entry which is preliminary data.</text>
</comment>
<protein>
    <recommendedName>
        <fullName evidence="4">Alpha/beta hydrolase</fullName>
    </recommendedName>
</protein>
<organism evidence="2 3">
    <name type="scientific">Devosia subaequoris</name>
    <dbReference type="NCBI Taxonomy" id="395930"/>
    <lineage>
        <taxon>Bacteria</taxon>
        <taxon>Pseudomonadati</taxon>
        <taxon>Pseudomonadota</taxon>
        <taxon>Alphaproteobacteria</taxon>
        <taxon>Hyphomicrobiales</taxon>
        <taxon>Devosiaceae</taxon>
        <taxon>Devosia</taxon>
    </lineage>
</organism>
<name>A0A7W6NBL8_9HYPH</name>
<feature type="transmembrane region" description="Helical" evidence="1">
    <location>
        <begin position="173"/>
        <end position="190"/>
    </location>
</feature>
<feature type="transmembrane region" description="Helical" evidence="1">
    <location>
        <begin position="225"/>
        <end position="243"/>
    </location>
</feature>
<dbReference type="InterPro" id="IPR029058">
    <property type="entry name" value="AB_hydrolase_fold"/>
</dbReference>
<accession>A0A7W6NBL8</accession>
<dbReference type="SUPFAM" id="SSF53474">
    <property type="entry name" value="alpha/beta-Hydrolases"/>
    <property type="match status" value="1"/>
</dbReference>
<feature type="transmembrane region" description="Helical" evidence="1">
    <location>
        <begin position="202"/>
        <end position="219"/>
    </location>
</feature>
<dbReference type="Proteomes" id="UP000547011">
    <property type="component" value="Unassembled WGS sequence"/>
</dbReference>
<sequence>MARTTRRRTVAPRSEPIKRQAIVIVHGQGEQRPMGTIRDFVHALWQDNPQLDTPEEAYPRPRPIWIVPDDKSGLYELQRITTPEHNGRRTDFFELYYADLLNATPMRNLWRWIRRLLWIDPAQVPKHMRWPWVVFWLLTVLAVMSTLAAVLALPQVLDTHWYDRFVSPDAWRGHAISITALALILLPKFFSPLSFIKRIPRFLLMLVITIGILDSFSWNGHVANLMLLGTLAYLAATLLLPYFGDAASYLSAQTETVQSRQGVRNRGLALLKALHEDPEYDRIVVVAHSLGSVLAYDLLHILWREVGPTKDNPPGPDALAAFSALDDFVSNAPSQAWNSGRIAQYQALQWKVYEALRLQKGPAGSETQSGWKISDLVTLGSPLSSAEFLVTDGSADFARMKTERVLPTAPPQAYDETRGTIYPDPQKGPVAHHAAVFSVVRWTNLFDRIDSPLFLLGDAISGPLSGADRFGPGISDRKVEITWGRLGWRLFTHNFYWTDTSPADEPPADHITAFRDAVGLERSAP</sequence>
<evidence type="ECO:0000313" key="3">
    <source>
        <dbReference type="Proteomes" id="UP000547011"/>
    </source>
</evidence>
<gene>
    <name evidence="2" type="ORF">GGR20_002352</name>
</gene>
<proteinExistence type="predicted"/>
<dbReference type="AlphaFoldDB" id="A0A7W6NBL8"/>
<keyword evidence="1" id="KW-0812">Transmembrane</keyword>
<keyword evidence="1" id="KW-1133">Transmembrane helix</keyword>
<evidence type="ECO:0008006" key="4">
    <source>
        <dbReference type="Google" id="ProtNLM"/>
    </source>
</evidence>
<evidence type="ECO:0000256" key="1">
    <source>
        <dbReference type="SAM" id="Phobius"/>
    </source>
</evidence>
<evidence type="ECO:0000313" key="2">
    <source>
        <dbReference type="EMBL" id="MBB4052704.1"/>
    </source>
</evidence>
<keyword evidence="3" id="KW-1185">Reference proteome</keyword>